<sequence>MTDIERSVYCASRKTVLMSARGLPPCLCGYLSLGYGLFLLVALPDFTSGKPRNCTHPLVPEHGGFRCEPSPCRGFPQKSSIQFFCEPGYSMPARGHRSRCRNGEWEPGAPTCLPTRDRRVNYEERAPHPLPSVATTAVGVSIFLLTTTACMVIKSRLYPCHSSSRRSSDQMDLMVDGLPVSLPTYEEAIYGSWGQRLPPCHGPTQLLLAREAPGPSLAHNQSDFSCRIPLSNQSPEMPPPAYEDIQSHRRQNEEDSIQVTHADDKDI</sequence>
<dbReference type="Proteomes" id="UP001157502">
    <property type="component" value="Chromosome 21"/>
</dbReference>
<name>A0ACC2FV38_DALPE</name>
<protein>
    <submittedName>
        <fullName evidence="1">Uncharacterized protein</fullName>
    </submittedName>
</protein>
<evidence type="ECO:0000313" key="1">
    <source>
        <dbReference type="EMBL" id="KAJ7995215.1"/>
    </source>
</evidence>
<reference evidence="1" key="1">
    <citation type="submission" date="2021-05" db="EMBL/GenBank/DDBJ databases">
        <authorList>
            <person name="Pan Q."/>
            <person name="Jouanno E."/>
            <person name="Zahm M."/>
            <person name="Klopp C."/>
            <person name="Cabau C."/>
            <person name="Louis A."/>
            <person name="Berthelot C."/>
            <person name="Parey E."/>
            <person name="Roest Crollius H."/>
            <person name="Montfort J."/>
            <person name="Robinson-Rechavi M."/>
            <person name="Bouchez O."/>
            <person name="Lampietro C."/>
            <person name="Lopez Roques C."/>
            <person name="Donnadieu C."/>
            <person name="Postlethwait J."/>
            <person name="Bobe J."/>
            <person name="Dillon D."/>
            <person name="Chandos A."/>
            <person name="von Hippel F."/>
            <person name="Guiguen Y."/>
        </authorList>
    </citation>
    <scope>NUCLEOTIDE SEQUENCE</scope>
    <source>
        <strain evidence="1">YG-Jan2019</strain>
    </source>
</reference>
<comment type="caution">
    <text evidence="1">The sequence shown here is derived from an EMBL/GenBank/DDBJ whole genome shotgun (WGS) entry which is preliminary data.</text>
</comment>
<gene>
    <name evidence="1" type="ORF">DPEC_G00242230</name>
</gene>
<proteinExistence type="predicted"/>
<organism evidence="1 2">
    <name type="scientific">Dallia pectoralis</name>
    <name type="common">Alaska blackfish</name>
    <dbReference type="NCBI Taxonomy" id="75939"/>
    <lineage>
        <taxon>Eukaryota</taxon>
        <taxon>Metazoa</taxon>
        <taxon>Chordata</taxon>
        <taxon>Craniata</taxon>
        <taxon>Vertebrata</taxon>
        <taxon>Euteleostomi</taxon>
        <taxon>Actinopterygii</taxon>
        <taxon>Neopterygii</taxon>
        <taxon>Teleostei</taxon>
        <taxon>Protacanthopterygii</taxon>
        <taxon>Esociformes</taxon>
        <taxon>Umbridae</taxon>
        <taxon>Dallia</taxon>
    </lineage>
</organism>
<accession>A0ACC2FV38</accession>
<keyword evidence="2" id="KW-1185">Reference proteome</keyword>
<evidence type="ECO:0000313" key="2">
    <source>
        <dbReference type="Proteomes" id="UP001157502"/>
    </source>
</evidence>
<dbReference type="EMBL" id="CM055748">
    <property type="protein sequence ID" value="KAJ7995215.1"/>
    <property type="molecule type" value="Genomic_DNA"/>
</dbReference>